<sequence>MRTGPGTKYKVIFTVPKGKTVSATEKSGSWLKVSYTYTSKGKSYTKTGWVSSSYLKEYNQYINTAGTYYFTTKKANLYSGPNTKSKAASVPKDNGFYSTKKVINSIGQTFYQVSHNGKTLYIYSGDVKKVNPSNFSTTYYSAKNDVYLYQNPGYHTQKLVKISKGTVISTNQSVGSWYKTAYNGKTGFVPTKDFSKYNLKFTETKISGEAYLVNSSTNLYALPDKKSQSLTTVPGARIVWPTHKTSNGWFKISYSGKTGYVDGKVLLKTPKNAIPYLTLDLRKPANITAQDIRNFFDRKGHSGSQLKQFAQDFVDAGKKYGINASYLVAHAIWETGWGGSNLTSYKNNLYGYGAYDLCPFTCGYYFPNVKEGINFVAYQVKNNYLMANGPNFNGYHLIGMNKKYATDPKWKIGIASLMADMKPYDASYYNNQKPVAANGPKPPDYGRDIPEGKPVPPDIVLTYPKSVKAKIINGNVNFRSLPYLAKGTVIESITNGTEVTVVGYNTDVAFDPGRKDAYAYRWYRVIYNRKKGWVNGEYLQFIEPKSVKVQVNIKEGTLIIRNGPGTGHRKIGSLKKDEIVKAVVDNKGNPVKLNGWYHIYLPGTKHTGWISEKYAEISK</sequence>
<dbReference type="SMART" id="SM00047">
    <property type="entry name" value="LYZ2"/>
    <property type="match status" value="1"/>
</dbReference>
<dbReference type="InterPro" id="IPR003646">
    <property type="entry name" value="SH3-like_bac-type"/>
</dbReference>
<dbReference type="GO" id="GO:0004040">
    <property type="term" value="F:amidase activity"/>
    <property type="evidence" value="ECO:0007669"/>
    <property type="project" value="InterPro"/>
</dbReference>
<dbReference type="SMART" id="SM00287">
    <property type="entry name" value="SH3b"/>
    <property type="match status" value="6"/>
</dbReference>
<protein>
    <recommendedName>
        <fullName evidence="1">SH3b domain-containing protein</fullName>
    </recommendedName>
</protein>
<comment type="caution">
    <text evidence="2">The sequence shown here is derived from an EMBL/GenBank/DDBJ whole genome shotgun (WGS) entry which is preliminary data.</text>
</comment>
<dbReference type="InterPro" id="IPR052354">
    <property type="entry name" value="Cell_Wall_Dynamics_Protein"/>
</dbReference>
<dbReference type="STRING" id="301148.B4135_2954"/>
<dbReference type="Pfam" id="PF01832">
    <property type="entry name" value="Glucosaminidase"/>
    <property type="match status" value="1"/>
</dbReference>
<evidence type="ECO:0000313" key="3">
    <source>
        <dbReference type="Proteomes" id="UP000075683"/>
    </source>
</evidence>
<dbReference type="Gene3D" id="1.10.530.10">
    <property type="match status" value="1"/>
</dbReference>
<feature type="domain" description="SH3b" evidence="1">
    <location>
        <begin position="546"/>
        <end position="619"/>
    </location>
</feature>
<dbReference type="Gene3D" id="2.30.30.40">
    <property type="entry name" value="SH3 Domains"/>
    <property type="match status" value="5"/>
</dbReference>
<gene>
    <name evidence="2" type="ORF">B4135_2954</name>
</gene>
<evidence type="ECO:0000259" key="1">
    <source>
        <dbReference type="PROSITE" id="PS51781"/>
    </source>
</evidence>
<feature type="domain" description="SH3b" evidence="1">
    <location>
        <begin position="136"/>
        <end position="198"/>
    </location>
</feature>
<dbReference type="AlphaFoldDB" id="A0A150LLS9"/>
<reference evidence="2 3" key="1">
    <citation type="submission" date="2016-01" db="EMBL/GenBank/DDBJ databases">
        <title>Draft Genome Sequences of Seven Thermophilic Sporeformers Isolated from Foods.</title>
        <authorList>
            <person name="Berendsen E.M."/>
            <person name="Wells-Bennik M.H."/>
            <person name="Krawcyk A.O."/>
            <person name="De Jong A."/>
            <person name="Holsappel S."/>
            <person name="Eijlander R.T."/>
            <person name="Kuipers O.P."/>
        </authorList>
    </citation>
    <scope>NUCLEOTIDE SEQUENCE [LARGE SCALE GENOMIC DNA]</scope>
    <source>
        <strain evidence="2 3">B4135</strain>
    </source>
</reference>
<proteinExistence type="predicted"/>
<organism evidence="2 3">
    <name type="scientific">Caldibacillus debilis</name>
    <dbReference type="NCBI Taxonomy" id="301148"/>
    <lineage>
        <taxon>Bacteria</taxon>
        <taxon>Bacillati</taxon>
        <taxon>Bacillota</taxon>
        <taxon>Bacilli</taxon>
        <taxon>Bacillales</taxon>
        <taxon>Bacillaceae</taxon>
        <taxon>Caldibacillus</taxon>
    </lineage>
</organism>
<dbReference type="PANTHER" id="PTHR34408">
    <property type="entry name" value="FAMILY PROTEIN, PUTATIVE-RELATED"/>
    <property type="match status" value="1"/>
</dbReference>
<feature type="domain" description="SH3b" evidence="1">
    <location>
        <begin position="466"/>
        <end position="543"/>
    </location>
</feature>
<dbReference type="Proteomes" id="UP000075683">
    <property type="component" value="Unassembled WGS sequence"/>
</dbReference>
<evidence type="ECO:0000313" key="2">
    <source>
        <dbReference type="EMBL" id="KYD13291.1"/>
    </source>
</evidence>
<name>A0A150LLS9_9BACI</name>
<dbReference type="Pfam" id="PF08239">
    <property type="entry name" value="SH3_3"/>
    <property type="match status" value="3"/>
</dbReference>
<feature type="domain" description="SH3b" evidence="1">
    <location>
        <begin position="207"/>
        <end position="270"/>
    </location>
</feature>
<dbReference type="PROSITE" id="PS51781">
    <property type="entry name" value="SH3B"/>
    <property type="match status" value="5"/>
</dbReference>
<feature type="domain" description="SH3b" evidence="1">
    <location>
        <begin position="1"/>
        <end position="59"/>
    </location>
</feature>
<dbReference type="EMBL" id="LQYT01000082">
    <property type="protein sequence ID" value="KYD13291.1"/>
    <property type="molecule type" value="Genomic_DNA"/>
</dbReference>
<accession>A0A150LLS9</accession>
<dbReference type="InterPro" id="IPR002901">
    <property type="entry name" value="MGlyc_endo_b_GlcNAc-like_dom"/>
</dbReference>
<dbReference type="PANTHER" id="PTHR34408:SF1">
    <property type="entry name" value="GLYCOSYL HYDROLASE FAMILY 19 DOMAIN-CONTAINING PROTEIN HI_1415"/>
    <property type="match status" value="1"/>
</dbReference>